<dbReference type="AlphaFoldDB" id="A0A6J6A3L3"/>
<protein>
    <submittedName>
        <fullName evidence="2">Unannotated protein</fullName>
    </submittedName>
</protein>
<accession>A0A6J6A3L3</accession>
<organism evidence="2">
    <name type="scientific">freshwater metagenome</name>
    <dbReference type="NCBI Taxonomy" id="449393"/>
    <lineage>
        <taxon>unclassified sequences</taxon>
        <taxon>metagenomes</taxon>
        <taxon>ecological metagenomes</taxon>
    </lineage>
</organism>
<name>A0A6J6A3L3_9ZZZZ</name>
<sequence>MSDELESILTESLQQRAQQVGVRTHGFGDVRRRVRRHRQRQMAAGLLPAVAGFGFIVTRQVAHDPLSPGGAAGCDTPQTTTSWLDGTPGSSTVAPPPWTGEPTTLPMDAPYVTDAKGRVYYLDANGNVVLDADGNPVPVSEPVGTTTTYFRQEATTTEVDGFGNPVPTTYTTDANGYPATTIAYDPQRDGTTTTVDPRVESTTGNVMETSTTIACEVPTTDPLATGPADTTPAAVGDSTTSSPTLTENQDYSFVVFVNASTVNDAGALYAAGLAGSKYTPLHAPVSMTVQTSYVMAAVGSESAAQSIARTLGIADVRTGIDTSVVSGKDLSGITVVVVIGENHASALTSPTTTAPQSITSSAG</sequence>
<evidence type="ECO:0000313" key="2">
    <source>
        <dbReference type="EMBL" id="CAB4363471.1"/>
    </source>
</evidence>
<feature type="compositionally biased region" description="Polar residues" evidence="1">
    <location>
        <begin position="80"/>
        <end position="93"/>
    </location>
</feature>
<evidence type="ECO:0000313" key="3">
    <source>
        <dbReference type="EMBL" id="CAB4718989.1"/>
    </source>
</evidence>
<evidence type="ECO:0000256" key="1">
    <source>
        <dbReference type="SAM" id="MobiDB-lite"/>
    </source>
</evidence>
<feature type="region of interest" description="Disordered" evidence="1">
    <location>
        <begin position="159"/>
        <end position="178"/>
    </location>
</feature>
<gene>
    <name evidence="3" type="ORF">UFOPK2656_01177</name>
    <name evidence="4" type="ORF">UFOPK3651_01438</name>
    <name evidence="5" type="ORF">UFOPK3931_02506</name>
    <name evidence="2" type="ORF">UFOPK4189_01251</name>
</gene>
<feature type="region of interest" description="Disordered" evidence="1">
    <location>
        <begin position="218"/>
        <end position="243"/>
    </location>
</feature>
<dbReference type="EMBL" id="CAESGF010000006">
    <property type="protein sequence ID" value="CAB4363471.1"/>
    <property type="molecule type" value="Genomic_DNA"/>
</dbReference>
<proteinExistence type="predicted"/>
<feature type="region of interest" description="Disordered" evidence="1">
    <location>
        <begin position="80"/>
        <end position="104"/>
    </location>
</feature>
<dbReference type="EMBL" id="CAFBMT010000006">
    <property type="protein sequence ID" value="CAB4930376.1"/>
    <property type="molecule type" value="Genomic_DNA"/>
</dbReference>
<evidence type="ECO:0000313" key="4">
    <source>
        <dbReference type="EMBL" id="CAB4930376.1"/>
    </source>
</evidence>
<evidence type="ECO:0000313" key="5">
    <source>
        <dbReference type="EMBL" id="CAB5005681.1"/>
    </source>
</evidence>
<dbReference type="EMBL" id="CAFBOL010000088">
    <property type="protein sequence ID" value="CAB5005681.1"/>
    <property type="molecule type" value="Genomic_DNA"/>
</dbReference>
<dbReference type="EMBL" id="CAEZYF010000006">
    <property type="protein sequence ID" value="CAB4718989.1"/>
    <property type="molecule type" value="Genomic_DNA"/>
</dbReference>
<reference evidence="2" key="1">
    <citation type="submission" date="2020-05" db="EMBL/GenBank/DDBJ databases">
        <authorList>
            <person name="Chiriac C."/>
            <person name="Salcher M."/>
            <person name="Ghai R."/>
            <person name="Kavagutti S V."/>
        </authorList>
    </citation>
    <scope>NUCLEOTIDE SEQUENCE</scope>
</reference>